<dbReference type="InterPro" id="IPR046342">
    <property type="entry name" value="CBS_dom_sf"/>
</dbReference>
<dbReference type="InterPro" id="IPR000644">
    <property type="entry name" value="CBS_dom"/>
</dbReference>
<dbReference type="KEGG" id="shun:DWB77_00563"/>
<feature type="domain" description="CBS" evidence="2">
    <location>
        <begin position="40"/>
        <end position="98"/>
    </location>
</feature>
<dbReference type="PROSITE" id="PS51371">
    <property type="entry name" value="CBS"/>
    <property type="match status" value="1"/>
</dbReference>
<name>A0A387H444_9ACTN</name>
<dbReference type="EMBL" id="CP032698">
    <property type="protein sequence ID" value="AYG78456.1"/>
    <property type="molecule type" value="Genomic_DNA"/>
</dbReference>
<evidence type="ECO:0000256" key="1">
    <source>
        <dbReference type="PROSITE-ProRule" id="PRU00703"/>
    </source>
</evidence>
<proteinExistence type="predicted"/>
<evidence type="ECO:0000313" key="4">
    <source>
        <dbReference type="Proteomes" id="UP000271554"/>
    </source>
</evidence>
<dbReference type="SUPFAM" id="SSF54631">
    <property type="entry name" value="CBS-domain pair"/>
    <property type="match status" value="1"/>
</dbReference>
<accession>A0A387H444</accession>
<dbReference type="AlphaFoldDB" id="A0A387H444"/>
<keyword evidence="4" id="KW-1185">Reference proteome</keyword>
<sequence length="117" mass="12194">MVQMPPRSMVATPVSRSAAVAPILRTAADTSVARAAGDVMDTAGPRVFDDMTVEVALSVMASAHTGHLLVCDNDGVCSGLLTRAQLTTVRDSSGYTDRVQLRDILADNTLGPLAPGR</sequence>
<dbReference type="Gene3D" id="3.10.580.10">
    <property type="entry name" value="CBS-domain"/>
    <property type="match status" value="1"/>
</dbReference>
<evidence type="ECO:0000313" key="3">
    <source>
        <dbReference type="EMBL" id="AYG78456.1"/>
    </source>
</evidence>
<evidence type="ECO:0000259" key="2">
    <source>
        <dbReference type="PROSITE" id="PS51371"/>
    </source>
</evidence>
<reference evidence="3 4" key="1">
    <citation type="submission" date="2018-10" db="EMBL/GenBank/DDBJ databases">
        <title>Relationship between Morphology and Antimicrobial Activity in Streptomyces.</title>
        <authorList>
            <person name="Kang H.J."/>
            <person name="Kim S.B."/>
        </authorList>
    </citation>
    <scope>NUCLEOTIDE SEQUENCE [LARGE SCALE GENOMIC DNA]</scope>
    <source>
        <strain evidence="3 4">BH38</strain>
    </source>
</reference>
<gene>
    <name evidence="3" type="ORF">DWB77_00563</name>
</gene>
<protein>
    <recommendedName>
        <fullName evidence="2">CBS domain-containing protein</fullName>
    </recommendedName>
</protein>
<dbReference type="Proteomes" id="UP000271554">
    <property type="component" value="Chromosome"/>
</dbReference>
<organism evidence="3 4">
    <name type="scientific">Streptomyces hundungensis</name>
    <dbReference type="NCBI Taxonomy" id="1077946"/>
    <lineage>
        <taxon>Bacteria</taxon>
        <taxon>Bacillati</taxon>
        <taxon>Actinomycetota</taxon>
        <taxon>Actinomycetes</taxon>
        <taxon>Kitasatosporales</taxon>
        <taxon>Streptomycetaceae</taxon>
        <taxon>Streptomyces</taxon>
    </lineage>
</organism>
<keyword evidence="1" id="KW-0129">CBS domain</keyword>
<dbReference type="Pfam" id="PF00571">
    <property type="entry name" value="CBS"/>
    <property type="match status" value="1"/>
</dbReference>